<dbReference type="GO" id="GO:0004321">
    <property type="term" value="F:fatty-acyl-CoA synthase activity"/>
    <property type="evidence" value="ECO:0007669"/>
    <property type="project" value="UniProtKB-EC"/>
</dbReference>
<dbReference type="Pfam" id="PF18325">
    <property type="entry name" value="Fas_alpha_ACP"/>
    <property type="match status" value="1"/>
</dbReference>
<dbReference type="InterPro" id="IPR040899">
    <property type="entry name" value="Fas_alpha_ACP"/>
</dbReference>
<dbReference type="InterPro" id="IPR050830">
    <property type="entry name" value="Fungal_FAS"/>
</dbReference>
<evidence type="ECO:0000259" key="3">
    <source>
        <dbReference type="PROSITE" id="PS50075"/>
    </source>
</evidence>
<dbReference type="Pfam" id="PF18314">
    <property type="entry name" value="FAS_I_H"/>
    <property type="match status" value="1"/>
</dbReference>
<dbReference type="GO" id="GO:0008897">
    <property type="term" value="F:holo-[acyl-carrier-protein] synthase activity"/>
    <property type="evidence" value="ECO:0007669"/>
    <property type="project" value="InterPro"/>
</dbReference>
<dbReference type="Gene3D" id="6.10.250.1930">
    <property type="match status" value="1"/>
</dbReference>
<feature type="region of interest" description="Disordered" evidence="2">
    <location>
        <begin position="529"/>
        <end position="570"/>
    </location>
</feature>
<feature type="region of interest" description="Disordered" evidence="2">
    <location>
        <begin position="38"/>
        <end position="64"/>
    </location>
</feature>
<dbReference type="PANTHER" id="PTHR10982:SF21">
    <property type="entry name" value="FATTY ACID SYNTHASE SUBUNIT BETA"/>
    <property type="match status" value="1"/>
</dbReference>
<dbReference type="InterPro" id="IPR041550">
    <property type="entry name" value="FASI_helical"/>
</dbReference>
<dbReference type="InterPro" id="IPR036291">
    <property type="entry name" value="NAD(P)-bd_dom_sf"/>
</dbReference>
<accession>A0A9W8DHL2</accession>
<dbReference type="AlphaFoldDB" id="A0A9W8DHL2"/>
<evidence type="ECO:0000256" key="2">
    <source>
        <dbReference type="SAM" id="MobiDB-lite"/>
    </source>
</evidence>
<proteinExistence type="predicted"/>
<keyword evidence="5" id="KW-1185">Reference proteome</keyword>
<dbReference type="EMBL" id="JANBPU010000737">
    <property type="protein sequence ID" value="KAJ1909509.1"/>
    <property type="molecule type" value="Genomic_DNA"/>
</dbReference>
<gene>
    <name evidence="4" type="primary">fas2_4</name>
    <name evidence="4" type="ORF">H4219_006393</name>
</gene>
<evidence type="ECO:0000313" key="5">
    <source>
        <dbReference type="Proteomes" id="UP001150538"/>
    </source>
</evidence>
<evidence type="ECO:0000256" key="1">
    <source>
        <dbReference type="ARBA" id="ARBA00022679"/>
    </source>
</evidence>
<feature type="non-terminal residue" evidence="4">
    <location>
        <position position="861"/>
    </location>
</feature>
<protein>
    <submittedName>
        <fullName evidence="4">Fatty acid synthase alpha subunit Lsd1</fullName>
        <ecNumber evidence="4">2.3.1.86</ecNumber>
    </submittedName>
</protein>
<dbReference type="InterPro" id="IPR009081">
    <property type="entry name" value="PP-bd_ACP"/>
</dbReference>
<feature type="domain" description="Carrier" evidence="3">
    <location>
        <begin position="88"/>
        <end position="164"/>
    </location>
</feature>
<organism evidence="4 5">
    <name type="scientific">Mycoemilia scoparia</name>
    <dbReference type="NCBI Taxonomy" id="417184"/>
    <lineage>
        <taxon>Eukaryota</taxon>
        <taxon>Fungi</taxon>
        <taxon>Fungi incertae sedis</taxon>
        <taxon>Zoopagomycota</taxon>
        <taxon>Kickxellomycotina</taxon>
        <taxon>Kickxellomycetes</taxon>
        <taxon>Kickxellales</taxon>
        <taxon>Kickxellaceae</taxon>
        <taxon>Mycoemilia</taxon>
    </lineage>
</organism>
<comment type="caution">
    <text evidence="4">The sequence shown here is derived from an EMBL/GenBank/DDBJ whole genome shotgun (WGS) entry which is preliminary data.</text>
</comment>
<dbReference type="OrthoDB" id="4251012at2759"/>
<sequence>MAARTLKFKYEAYDDAMTRRRTNLCYIKDKDEMYYHHEPEPEAPVAEEESSAPAQPTQAAPVPVAAAAAAAAPAPPAGGSAEIEDAPITAKEILHAIVAQKLKKSLDEIPVSKSIRDLVGGKSTLQNEILGDLQKEFGNAVPEKSEETPLEELGESITGFSGSLGKFTSNQVARLMSSKMPGGFTLGSAKSFLKQSYGLGPTRSDGLLLVGLTMEPPSRLGSEADAKTWLGKVAQEYAKRAGITYSAASSSSGGGAAGAATAVINSAEFDAAQKKQLELVRSQLQILAKYLGVDLRSGDRAFEASKTQSDLLQAELDMWMAEHGEVYANGIKPSFEAQKARHFDSFWNWSRQDALILCYEFLFGQTTEVDREVTARAIQIINRANPNFLRYMSYNLDNIDVTKGESYQRARDFGRILYENCVQAISHPPSYKDVNYPTGPSTTVTANGDVKYKEVNREGERKLLDYVKKMAEGSHLTEYSDRQRVQQNLSKIFKLIKQQDKMKKSSKAAAKSMYAEILHAMNMSSKILEKNKQSTGAGRKITRRKSAHTVADGGNHADGSAATASSKKEAGKDRIPLLHLKQKLPTGEWEFNTKLTNMYFESLTDICKNGLTFENKKVLITGCGKGSIGAEILCGMLSGGAKAIVTTSRYNRDTVQFYQNIYHKYGSKGSSLIVVPFNQGSQQDCKALIDYIYDTDPRKGMGWDLDYVVPFAAIPERGREISDIDSLSELSHRAMLTNLLRMIGNIKTQKQGRGYDTRPAQVILPLSPNHGIFGSDGLYSESKIALETLFNRWHCESWGGYLTITGAVIGWTRGTGLMNVNNVIADKIEALGVRSFSSQEMAFNILGLMHPTISNLAQSEP</sequence>
<dbReference type="EC" id="2.3.1.86" evidence="4"/>
<keyword evidence="4" id="KW-0012">Acyltransferase</keyword>
<reference evidence="4" key="1">
    <citation type="submission" date="2022-07" db="EMBL/GenBank/DDBJ databases">
        <title>Phylogenomic reconstructions and comparative analyses of Kickxellomycotina fungi.</title>
        <authorList>
            <person name="Reynolds N.K."/>
            <person name="Stajich J.E."/>
            <person name="Barry K."/>
            <person name="Grigoriev I.V."/>
            <person name="Crous P."/>
            <person name="Smith M.E."/>
        </authorList>
    </citation>
    <scope>NUCLEOTIDE SEQUENCE</scope>
    <source>
        <strain evidence="4">NBRC 100468</strain>
    </source>
</reference>
<keyword evidence="1 4" id="KW-0808">Transferase</keyword>
<dbReference type="PANTHER" id="PTHR10982">
    <property type="entry name" value="MALONYL COA-ACYL CARRIER PROTEIN TRANSACYLASE"/>
    <property type="match status" value="1"/>
</dbReference>
<dbReference type="CDD" id="cd08950">
    <property type="entry name" value="KR_fFAS_SDR_c_like"/>
    <property type="match status" value="1"/>
</dbReference>
<evidence type="ECO:0000313" key="4">
    <source>
        <dbReference type="EMBL" id="KAJ1909509.1"/>
    </source>
</evidence>
<name>A0A9W8DHL2_9FUNG</name>
<feature type="compositionally biased region" description="Low complexity" evidence="2">
    <location>
        <begin position="51"/>
        <end position="64"/>
    </location>
</feature>
<dbReference type="Gene3D" id="3.40.50.720">
    <property type="entry name" value="NAD(P)-binding Rossmann-like Domain"/>
    <property type="match status" value="1"/>
</dbReference>
<dbReference type="Proteomes" id="UP001150538">
    <property type="component" value="Unassembled WGS sequence"/>
</dbReference>
<dbReference type="PROSITE" id="PS50075">
    <property type="entry name" value="CARRIER"/>
    <property type="match status" value="1"/>
</dbReference>
<dbReference type="SUPFAM" id="SSF51735">
    <property type="entry name" value="NAD(P)-binding Rossmann-fold domains"/>
    <property type="match status" value="1"/>
</dbReference>